<keyword evidence="1" id="KW-0175">Coiled coil</keyword>
<sequence>MDELVSFLADQASTNLPDQVEALSRARKEHASATADVQASLAELEDKLEKVKEVNQELADQRKKVITNMCIMECDRDETKQRLIHLKKELSEAAEEGILLTGQIKQKEIENETSEKTYKECVQRMDAYKKSVEKFEESLPDMTELDNARKKLSSLQEERDEVQRDLNLLSGSREDCWDNVKDDIKRNIQDLEISLKKRNVLVEKLEAKLKDRQRGKNKLETANMILKNRNSALLIRLKRQVDQQKKKFEQLINHIGITEDRLNLSKARLEKITEQ</sequence>
<dbReference type="SUPFAM" id="SSF57997">
    <property type="entry name" value="Tropomyosin"/>
    <property type="match status" value="1"/>
</dbReference>
<keyword evidence="3" id="KW-1185">Reference proteome</keyword>
<organism evidence="2 3">
    <name type="scientific">Elysia crispata</name>
    <name type="common">lettuce slug</name>
    <dbReference type="NCBI Taxonomy" id="231223"/>
    <lineage>
        <taxon>Eukaryota</taxon>
        <taxon>Metazoa</taxon>
        <taxon>Spiralia</taxon>
        <taxon>Lophotrochozoa</taxon>
        <taxon>Mollusca</taxon>
        <taxon>Gastropoda</taxon>
        <taxon>Heterobranchia</taxon>
        <taxon>Euthyneura</taxon>
        <taxon>Panpulmonata</taxon>
        <taxon>Sacoglossa</taxon>
        <taxon>Placobranchoidea</taxon>
        <taxon>Plakobranchidae</taxon>
        <taxon>Elysia</taxon>
    </lineage>
</organism>
<evidence type="ECO:0000313" key="3">
    <source>
        <dbReference type="Proteomes" id="UP001283361"/>
    </source>
</evidence>
<name>A0AAE0ZAQ8_9GAST</name>
<feature type="coiled-coil region" evidence="1">
    <location>
        <begin position="145"/>
        <end position="254"/>
    </location>
</feature>
<dbReference type="AlphaFoldDB" id="A0AAE0ZAQ8"/>
<feature type="coiled-coil region" evidence="1">
    <location>
        <begin position="34"/>
        <end position="96"/>
    </location>
</feature>
<dbReference type="EMBL" id="JAWDGP010004263">
    <property type="protein sequence ID" value="KAK3765937.1"/>
    <property type="molecule type" value="Genomic_DNA"/>
</dbReference>
<reference evidence="2" key="1">
    <citation type="journal article" date="2023" name="G3 (Bethesda)">
        <title>A reference genome for the long-term kleptoplast-retaining sea slug Elysia crispata morphotype clarki.</title>
        <authorList>
            <person name="Eastman K.E."/>
            <person name="Pendleton A.L."/>
            <person name="Shaikh M.A."/>
            <person name="Suttiyut T."/>
            <person name="Ogas R."/>
            <person name="Tomko P."/>
            <person name="Gavelis G."/>
            <person name="Widhalm J.R."/>
            <person name="Wisecaver J.H."/>
        </authorList>
    </citation>
    <scope>NUCLEOTIDE SEQUENCE</scope>
    <source>
        <strain evidence="2">ECLA1</strain>
    </source>
</reference>
<gene>
    <name evidence="2" type="ORF">RRG08_002181</name>
</gene>
<dbReference type="Proteomes" id="UP001283361">
    <property type="component" value="Unassembled WGS sequence"/>
</dbReference>
<protein>
    <submittedName>
        <fullName evidence="2">Uncharacterized protein</fullName>
    </submittedName>
</protein>
<proteinExistence type="predicted"/>
<evidence type="ECO:0000313" key="2">
    <source>
        <dbReference type="EMBL" id="KAK3765937.1"/>
    </source>
</evidence>
<comment type="caution">
    <text evidence="2">The sequence shown here is derived from an EMBL/GenBank/DDBJ whole genome shotgun (WGS) entry which is preliminary data.</text>
</comment>
<accession>A0AAE0ZAQ8</accession>
<evidence type="ECO:0000256" key="1">
    <source>
        <dbReference type="SAM" id="Coils"/>
    </source>
</evidence>